<feature type="compositionally biased region" description="Basic and acidic residues" evidence="1">
    <location>
        <begin position="246"/>
        <end position="263"/>
    </location>
</feature>
<evidence type="ECO:0000313" key="2">
    <source>
        <dbReference type="EMBL" id="KAA0679003.1"/>
    </source>
</evidence>
<evidence type="ECO:0000256" key="1">
    <source>
        <dbReference type="SAM" id="MobiDB-lite"/>
    </source>
</evidence>
<name>A0A9W7TV91_9PROT</name>
<reference evidence="2 3" key="1">
    <citation type="submission" date="2018-07" db="EMBL/GenBank/DDBJ databases">
        <title>Genome sequence of Azospirillum sp. ATCC 49961.</title>
        <authorList>
            <person name="Sant'Anna F.H."/>
            <person name="Baldani J.I."/>
            <person name="Zilli J.E."/>
            <person name="Reis V.M."/>
            <person name="Hartmann A."/>
            <person name="Cruz L."/>
            <person name="de Souza E.M."/>
            <person name="de Oliveira Pedrosa F."/>
            <person name="Passaglia L.M.P."/>
        </authorList>
    </citation>
    <scope>NUCLEOTIDE SEQUENCE [LARGE SCALE GENOMIC DNA]</scope>
    <source>
        <strain evidence="2 3">ATCC 49961</strain>
    </source>
</reference>
<protein>
    <submittedName>
        <fullName evidence="2">Uncharacterized protein</fullName>
    </submittedName>
</protein>
<dbReference type="Proteomes" id="UP000480854">
    <property type="component" value="Unassembled WGS sequence"/>
</dbReference>
<evidence type="ECO:0000313" key="3">
    <source>
        <dbReference type="Proteomes" id="UP000480854"/>
    </source>
</evidence>
<proteinExistence type="predicted"/>
<dbReference type="AlphaFoldDB" id="A0A9W7TV91"/>
<dbReference type="OrthoDB" id="7862895at2"/>
<feature type="compositionally biased region" description="Polar residues" evidence="1">
    <location>
        <begin position="115"/>
        <end position="124"/>
    </location>
</feature>
<feature type="region of interest" description="Disordered" evidence="1">
    <location>
        <begin position="92"/>
        <end position="148"/>
    </location>
</feature>
<comment type="caution">
    <text evidence="2">The sequence shown here is derived from an EMBL/GenBank/DDBJ whole genome shotgun (WGS) entry which is preliminary data.</text>
</comment>
<accession>A0A9W7TV91</accession>
<dbReference type="EMBL" id="QOKW01000014">
    <property type="protein sequence ID" value="KAA0679003.1"/>
    <property type="molecule type" value="Genomic_DNA"/>
</dbReference>
<keyword evidence="3" id="KW-1185">Reference proteome</keyword>
<dbReference type="RefSeq" id="WP_149470254.1">
    <property type="nucleotide sequence ID" value="NZ_QOKW01000014.1"/>
</dbReference>
<feature type="region of interest" description="Disordered" evidence="1">
    <location>
        <begin position="211"/>
        <end position="273"/>
    </location>
</feature>
<gene>
    <name evidence="2" type="ORF">DS843_17985</name>
</gene>
<feature type="compositionally biased region" description="Basic and acidic residues" evidence="1">
    <location>
        <begin position="133"/>
        <end position="145"/>
    </location>
</feature>
<organism evidence="2 3">
    <name type="scientific">Roseomonas genomospecies 6</name>
    <dbReference type="NCBI Taxonomy" id="214106"/>
    <lineage>
        <taxon>Bacteria</taxon>
        <taxon>Pseudomonadati</taxon>
        <taxon>Pseudomonadota</taxon>
        <taxon>Alphaproteobacteria</taxon>
        <taxon>Acetobacterales</taxon>
        <taxon>Roseomonadaceae</taxon>
        <taxon>Roseomonas</taxon>
    </lineage>
</organism>
<sequence length="287" mass="30428">MTPYTTLYRRWIGAPGVGAAEIAVLSGLYARADAAGVCTGLVQDELAAELGKSRPWLSAVLTKLQAPDLSLVEARRERGFRGMVYALVGAQDTDSSGRPADATGQPADGLLRTGNPESQNSSSFRAGGSVGKSDGRPEGKGRDALAEDWQPDAADLAWAAETRPEVDPAAVTRKFVAWCRKANARNGYSPADPSGAWRKWVARELVAPAAAPDKDMPTGDMSAGDTPASTVVPFGTAFHRPSNRSDQYDRQPSEPFRQRRTADAGHGVAARNAGVLSALRDRLARPS</sequence>